<accession>A0ABQ7LJN9</accession>
<reference evidence="1 2" key="1">
    <citation type="submission" date="2021-03" db="EMBL/GenBank/DDBJ databases">
        <authorList>
            <person name="King G.J."/>
            <person name="Bancroft I."/>
            <person name="Baten A."/>
            <person name="Bloomfield J."/>
            <person name="Borpatragohain P."/>
            <person name="He Z."/>
            <person name="Irish N."/>
            <person name="Irwin J."/>
            <person name="Liu K."/>
            <person name="Mauleon R.P."/>
            <person name="Moore J."/>
            <person name="Morris R."/>
            <person name="Ostergaard L."/>
            <person name="Wang B."/>
            <person name="Wells R."/>
        </authorList>
    </citation>
    <scope>NUCLEOTIDE SEQUENCE [LARGE SCALE GENOMIC DNA]</scope>
    <source>
        <strain evidence="1">R-o-18</strain>
        <tissue evidence="1">Leaf</tissue>
    </source>
</reference>
<comment type="caution">
    <text evidence="1">The sequence shown here is derived from an EMBL/GenBank/DDBJ whole genome shotgun (WGS) entry which is preliminary data.</text>
</comment>
<dbReference type="EMBL" id="JADBGQ010000008">
    <property type="protein sequence ID" value="KAG5386457.1"/>
    <property type="molecule type" value="Genomic_DNA"/>
</dbReference>
<organism evidence="1 2">
    <name type="scientific">Brassica rapa subsp. trilocularis</name>
    <dbReference type="NCBI Taxonomy" id="1813537"/>
    <lineage>
        <taxon>Eukaryota</taxon>
        <taxon>Viridiplantae</taxon>
        <taxon>Streptophyta</taxon>
        <taxon>Embryophyta</taxon>
        <taxon>Tracheophyta</taxon>
        <taxon>Spermatophyta</taxon>
        <taxon>Magnoliopsida</taxon>
        <taxon>eudicotyledons</taxon>
        <taxon>Gunneridae</taxon>
        <taxon>Pentapetalae</taxon>
        <taxon>rosids</taxon>
        <taxon>malvids</taxon>
        <taxon>Brassicales</taxon>
        <taxon>Brassicaceae</taxon>
        <taxon>Brassiceae</taxon>
        <taxon>Brassica</taxon>
    </lineage>
</organism>
<keyword evidence="2" id="KW-1185">Reference proteome</keyword>
<proteinExistence type="predicted"/>
<sequence length="89" mass="10138">MAMKHAQPSGKSPVERCDLSRLNTFRRRLSEGSVYSLSGFEVTRSNNIFPLSDSPVSIRFNDRTSFPETTNSKKDTPTELFRLCSHEQL</sequence>
<dbReference type="Proteomes" id="UP000823674">
    <property type="component" value="Chromosome A09"/>
</dbReference>
<evidence type="ECO:0000313" key="2">
    <source>
        <dbReference type="Proteomes" id="UP000823674"/>
    </source>
</evidence>
<evidence type="ECO:0000313" key="1">
    <source>
        <dbReference type="EMBL" id="KAG5386457.1"/>
    </source>
</evidence>
<gene>
    <name evidence="1" type="primary">A09g517580.1_BraROA</name>
    <name evidence="1" type="ORF">IGI04_037927</name>
</gene>
<protein>
    <submittedName>
        <fullName evidence="1">Uncharacterized protein</fullName>
    </submittedName>
</protein>
<name>A0ABQ7LJN9_BRACM</name>